<accession>A0AAD6BW19</accession>
<dbReference type="CDD" id="cd08996">
    <property type="entry name" value="GH32_FFase"/>
    <property type="match status" value="1"/>
</dbReference>
<dbReference type="SMART" id="SM00640">
    <property type="entry name" value="Glyco_32"/>
    <property type="match status" value="1"/>
</dbReference>
<dbReference type="Pfam" id="PF00251">
    <property type="entry name" value="Glyco_hydro_32N"/>
    <property type="match status" value="1"/>
</dbReference>
<dbReference type="InterPro" id="IPR013320">
    <property type="entry name" value="ConA-like_dom_sf"/>
</dbReference>
<dbReference type="GO" id="GO:0005975">
    <property type="term" value="P:carbohydrate metabolic process"/>
    <property type="evidence" value="ECO:0007669"/>
    <property type="project" value="InterPro"/>
</dbReference>
<dbReference type="InterPro" id="IPR051214">
    <property type="entry name" value="GH32_Enzymes"/>
</dbReference>
<dbReference type="AlphaFoldDB" id="A0AAD6BW19"/>
<evidence type="ECO:0000256" key="6">
    <source>
        <dbReference type="RuleBase" id="RU362110"/>
    </source>
</evidence>
<comment type="caution">
    <text evidence="10">The sequence shown here is derived from an EMBL/GenBank/DDBJ whole genome shotgun (WGS) entry which is preliminary data.</text>
</comment>
<dbReference type="GeneID" id="81606133"/>
<keyword evidence="4 6" id="KW-0378">Hydrolase</keyword>
<evidence type="ECO:0000259" key="9">
    <source>
        <dbReference type="Pfam" id="PF08244"/>
    </source>
</evidence>
<dbReference type="Gene3D" id="2.115.10.20">
    <property type="entry name" value="Glycosyl hydrolase domain, family 43"/>
    <property type="match status" value="1"/>
</dbReference>
<dbReference type="PANTHER" id="PTHR43101">
    <property type="entry name" value="BETA-FRUCTOSIDASE"/>
    <property type="match status" value="1"/>
</dbReference>
<keyword evidence="11" id="KW-1185">Reference proteome</keyword>
<dbReference type="InterPro" id="IPR001362">
    <property type="entry name" value="Glyco_hydro_32"/>
</dbReference>
<dbReference type="SUPFAM" id="SSF49899">
    <property type="entry name" value="Concanavalin A-like lectins/glucanases"/>
    <property type="match status" value="1"/>
</dbReference>
<dbReference type="EMBL" id="JAPVEA010000009">
    <property type="protein sequence ID" value="KAJ5433353.1"/>
    <property type="molecule type" value="Genomic_DNA"/>
</dbReference>
<evidence type="ECO:0000259" key="8">
    <source>
        <dbReference type="Pfam" id="PF00251"/>
    </source>
</evidence>
<protein>
    <recommendedName>
        <fullName evidence="2">beta-fructofuranosidase</fullName>
        <ecNumber evidence="2">3.2.1.26</ecNumber>
    </recommendedName>
</protein>
<reference evidence="10" key="2">
    <citation type="journal article" date="2023" name="IMA Fungus">
        <title>Comparative genomic study of the Penicillium genus elucidates a diverse pangenome and 15 lateral gene transfer events.</title>
        <authorList>
            <person name="Petersen C."/>
            <person name="Sorensen T."/>
            <person name="Nielsen M.R."/>
            <person name="Sondergaard T.E."/>
            <person name="Sorensen J.L."/>
            <person name="Fitzpatrick D.A."/>
            <person name="Frisvad J.C."/>
            <person name="Nielsen K.L."/>
        </authorList>
    </citation>
    <scope>NUCLEOTIDE SEQUENCE</scope>
    <source>
        <strain evidence="10">IBT 16125</strain>
    </source>
</reference>
<dbReference type="InterPro" id="IPR013148">
    <property type="entry name" value="Glyco_hydro_32_N"/>
</dbReference>
<evidence type="ECO:0000313" key="11">
    <source>
        <dbReference type="Proteomes" id="UP001213681"/>
    </source>
</evidence>
<dbReference type="Proteomes" id="UP001213681">
    <property type="component" value="Unassembled WGS sequence"/>
</dbReference>
<evidence type="ECO:0000313" key="10">
    <source>
        <dbReference type="EMBL" id="KAJ5433353.1"/>
    </source>
</evidence>
<dbReference type="Gene3D" id="2.60.120.560">
    <property type="entry name" value="Exo-inulinase, domain 1"/>
    <property type="match status" value="1"/>
</dbReference>
<dbReference type="EC" id="3.2.1.26" evidence="2"/>
<gene>
    <name evidence="10" type="ORF">N7458_012509</name>
</gene>
<dbReference type="InterPro" id="IPR013189">
    <property type="entry name" value="Glyco_hydro_32_C"/>
</dbReference>
<evidence type="ECO:0000256" key="7">
    <source>
        <dbReference type="SAM" id="SignalP"/>
    </source>
</evidence>
<feature type="domain" description="Glycosyl hydrolase family 32 C-terminal" evidence="9">
    <location>
        <begin position="531"/>
        <end position="678"/>
    </location>
</feature>
<name>A0AAD6BW19_9EURO</name>
<feature type="domain" description="Glycosyl hydrolase family 32 N-terminal" evidence="8">
    <location>
        <begin position="232"/>
        <end position="519"/>
    </location>
</feature>
<dbReference type="InterPro" id="IPR023296">
    <property type="entry name" value="Glyco_hydro_beta-prop_sf"/>
</dbReference>
<dbReference type="SUPFAM" id="SSF75005">
    <property type="entry name" value="Arabinanase/levansucrase/invertase"/>
    <property type="match status" value="1"/>
</dbReference>
<sequence length="686" mass="74477">MRFTALPSLLHLLPALSIFLDLQGVWGKPISHLSKCKLAQYPGPSNPSFETGDLTGWHVLSGTAFGNGSVTAQTSYWGGSFNQKGKYFVDSFVASGDPAIGQLRSDSFLASSYLSFLIGGGYDPVNLYVGLVRDSDGTLLKSQTGMNDEALVRVIWDTSAWAGQDVHLLVYDNNSGSSWAHINIDDVRTGCKALQDDNGLTFTVFGEANQPAAGSSSSCTLYAADPVRPQYHYSPYQGWINDPAGLIQWNGQHHLFSQFYPDAPLWGPMHWAHATSSDAVHWAERPVALYPPYPDNPQDTSGRWTGSAVKDAQNQLHILFTDFTDLALHPGSTEQVVSAATSSDGTSFLLYSQNPVIGTVPAGSSNGFRDPKVFQDPTDNSWKMVVGSGEGSQGKVHLYRSTDLVSWTYVGVLFEGDGSTGSMFECPNFFPLGDKWVLFYGGRSLGWFEVGSYNGTSFISETSGLLDAGPDSYAMQWYKDASGRNLAITWLGNWPTSKWPSRLNGWAGQQSITRELFIRPDGGLGSRPIPELVSLEQPASAKVWTQKKIGNTAVVLGQTTTARLRLTIDTASSTATSFSIHLFASSAESVLVSYNFAARLLTLDTSNAGYGQTGQWQPIVAPGSDGKLSLDIFLDHSTLEIFSSDGVVTSMRVYPRYQESQDIKIEASGQVVFDSISLTPLESSWC</sequence>
<dbReference type="GO" id="GO:0004564">
    <property type="term" value="F:beta-fructofuranosidase activity"/>
    <property type="evidence" value="ECO:0007669"/>
    <property type="project" value="UniProtKB-EC"/>
</dbReference>
<dbReference type="Pfam" id="PF08244">
    <property type="entry name" value="Glyco_hydro_32C"/>
    <property type="match status" value="1"/>
</dbReference>
<evidence type="ECO:0000256" key="1">
    <source>
        <dbReference type="ARBA" id="ARBA00009902"/>
    </source>
</evidence>
<feature type="signal peptide" evidence="7">
    <location>
        <begin position="1"/>
        <end position="27"/>
    </location>
</feature>
<dbReference type="PANTHER" id="PTHR43101:SF1">
    <property type="entry name" value="BETA-FRUCTOSIDASE"/>
    <property type="match status" value="1"/>
</dbReference>
<proteinExistence type="inferred from homology"/>
<comment type="similarity">
    <text evidence="1 6">Belongs to the glycosyl hydrolase 32 family.</text>
</comment>
<dbReference type="RefSeq" id="XP_056760644.1">
    <property type="nucleotide sequence ID" value="XM_056915890.1"/>
</dbReference>
<evidence type="ECO:0000256" key="4">
    <source>
        <dbReference type="ARBA" id="ARBA00022801"/>
    </source>
</evidence>
<organism evidence="10 11">
    <name type="scientific">Penicillium daleae</name>
    <dbReference type="NCBI Taxonomy" id="63821"/>
    <lineage>
        <taxon>Eukaryota</taxon>
        <taxon>Fungi</taxon>
        <taxon>Dikarya</taxon>
        <taxon>Ascomycota</taxon>
        <taxon>Pezizomycotina</taxon>
        <taxon>Eurotiomycetes</taxon>
        <taxon>Eurotiomycetidae</taxon>
        <taxon>Eurotiales</taxon>
        <taxon>Aspergillaceae</taxon>
        <taxon>Penicillium</taxon>
    </lineage>
</organism>
<keyword evidence="5 6" id="KW-0326">Glycosidase</keyword>
<feature type="chain" id="PRO_5042069476" description="beta-fructofuranosidase" evidence="7">
    <location>
        <begin position="28"/>
        <end position="686"/>
    </location>
</feature>
<evidence type="ECO:0000256" key="5">
    <source>
        <dbReference type="ARBA" id="ARBA00023295"/>
    </source>
</evidence>
<evidence type="ECO:0000256" key="3">
    <source>
        <dbReference type="ARBA" id="ARBA00022729"/>
    </source>
</evidence>
<reference evidence="10" key="1">
    <citation type="submission" date="2022-12" db="EMBL/GenBank/DDBJ databases">
        <authorList>
            <person name="Petersen C."/>
        </authorList>
    </citation>
    <scope>NUCLEOTIDE SEQUENCE</scope>
    <source>
        <strain evidence="10">IBT 16125</strain>
    </source>
</reference>
<keyword evidence="3 7" id="KW-0732">Signal</keyword>
<evidence type="ECO:0000256" key="2">
    <source>
        <dbReference type="ARBA" id="ARBA00012758"/>
    </source>
</evidence>